<dbReference type="Proteomes" id="UP001500936">
    <property type="component" value="Unassembled WGS sequence"/>
</dbReference>
<evidence type="ECO:0000313" key="2">
    <source>
        <dbReference type="Proteomes" id="UP001500936"/>
    </source>
</evidence>
<keyword evidence="2" id="KW-1185">Reference proteome</keyword>
<protein>
    <submittedName>
        <fullName evidence="1">Uncharacterized protein</fullName>
    </submittedName>
</protein>
<reference evidence="2" key="1">
    <citation type="journal article" date="2019" name="Int. J. Syst. Evol. Microbiol.">
        <title>The Global Catalogue of Microorganisms (GCM) 10K type strain sequencing project: providing services to taxonomists for standard genome sequencing and annotation.</title>
        <authorList>
            <consortium name="The Broad Institute Genomics Platform"/>
            <consortium name="The Broad Institute Genome Sequencing Center for Infectious Disease"/>
            <person name="Wu L."/>
            <person name="Ma J."/>
        </authorList>
    </citation>
    <scope>NUCLEOTIDE SEQUENCE [LARGE SCALE GENOMIC DNA]</scope>
    <source>
        <strain evidence="2">JCM 17925</strain>
    </source>
</reference>
<organism evidence="1 2">
    <name type="scientific">Nibrella viscosa</name>
    <dbReference type="NCBI Taxonomy" id="1084524"/>
    <lineage>
        <taxon>Bacteria</taxon>
        <taxon>Pseudomonadati</taxon>
        <taxon>Bacteroidota</taxon>
        <taxon>Cytophagia</taxon>
        <taxon>Cytophagales</taxon>
        <taxon>Spirosomataceae</taxon>
        <taxon>Nibrella</taxon>
    </lineage>
</organism>
<dbReference type="RefSeq" id="WP_345267022.1">
    <property type="nucleotide sequence ID" value="NZ_BAABHB010000003.1"/>
</dbReference>
<name>A0ABP8KDT3_9BACT</name>
<accession>A0ABP8KDT3</accession>
<proteinExistence type="predicted"/>
<sequence>MLPTVPQRNILEWFRPTVAERYEIFQYFSPELGPFPRGVLTINGPLSATLETRFGTYTIQRQSLFTNLFVTDVTGALVAEVRTSWWGKRRMTFSDGREFHFSASNMVRSRWLWSNAEGEPRALVKRNQIFFSPEWPVKEGLSALMAGMTIYFMLTKPSLFSMFS</sequence>
<gene>
    <name evidence="1" type="ORF">GCM10023187_22430</name>
</gene>
<dbReference type="EMBL" id="BAABHB010000003">
    <property type="protein sequence ID" value="GAA4404732.1"/>
    <property type="molecule type" value="Genomic_DNA"/>
</dbReference>
<comment type="caution">
    <text evidence="1">The sequence shown here is derived from an EMBL/GenBank/DDBJ whole genome shotgun (WGS) entry which is preliminary data.</text>
</comment>
<evidence type="ECO:0000313" key="1">
    <source>
        <dbReference type="EMBL" id="GAA4404732.1"/>
    </source>
</evidence>